<proteinExistence type="predicted"/>
<organism evidence="1 2">
    <name type="scientific">Kipferlia bialata</name>
    <dbReference type="NCBI Taxonomy" id="797122"/>
    <lineage>
        <taxon>Eukaryota</taxon>
        <taxon>Metamonada</taxon>
        <taxon>Carpediemonas-like organisms</taxon>
        <taxon>Kipferlia</taxon>
    </lineage>
</organism>
<comment type="caution">
    <text evidence="1">The sequence shown here is derived from an EMBL/GenBank/DDBJ whole genome shotgun (WGS) entry which is preliminary data.</text>
</comment>
<sequence length="348" mass="38736">MMAMLPLRVQRYPIHFSSDRSREAFLDIAGIEDDLCKGVAFISPTEVMCLSEDYSDAYMCIVTLPECGTRDGLPSMGQSCTVERIPAPQADANTDMWSFQVVGSEVYAIPDDCMSGGCIYVYIRKKQCWKRRRGFTHEGGVFEASDVFAIGDHLYVPIEGETLRESRLWRYTPEGSKWKALPLCPAIHDRDRSGSLSVTSVSKTSMHGFCCGGLYSYTPESVEEWVYLGEQPSREGARSRTYHSFTVGPYEICFPDMRDPSTGLDTPTVYDPISMEWMSGKRQLKALFGERDGAEYSTVIGSTLDMGNVYESFVRFVFDDSDECVYVSVLMVDASIAQNGGGGGFTSD</sequence>
<accession>A0A9K3GLF2</accession>
<evidence type="ECO:0000313" key="2">
    <source>
        <dbReference type="Proteomes" id="UP000265618"/>
    </source>
</evidence>
<dbReference type="SUPFAM" id="SSF50965">
    <property type="entry name" value="Galactose oxidase, central domain"/>
    <property type="match status" value="1"/>
</dbReference>
<reference evidence="1 2" key="1">
    <citation type="journal article" date="2018" name="PLoS ONE">
        <title>The draft genome of Kipferlia bialata reveals reductive genome evolution in fornicate parasites.</title>
        <authorList>
            <person name="Tanifuji G."/>
            <person name="Takabayashi S."/>
            <person name="Kume K."/>
            <person name="Takagi M."/>
            <person name="Nakayama T."/>
            <person name="Kamikawa R."/>
            <person name="Inagaki Y."/>
            <person name="Hashimoto T."/>
        </authorList>
    </citation>
    <scope>NUCLEOTIDE SEQUENCE [LARGE SCALE GENOMIC DNA]</scope>
    <source>
        <strain evidence="1">NY0173</strain>
    </source>
</reference>
<name>A0A9K3GLF2_9EUKA</name>
<protein>
    <submittedName>
        <fullName evidence="1">Uncharacterized protein</fullName>
    </submittedName>
</protein>
<dbReference type="Proteomes" id="UP000265618">
    <property type="component" value="Unassembled WGS sequence"/>
</dbReference>
<dbReference type="AlphaFoldDB" id="A0A9K3GLF2"/>
<dbReference type="EMBL" id="BDIP01002690">
    <property type="protein sequence ID" value="GIQ86681.1"/>
    <property type="molecule type" value="Genomic_DNA"/>
</dbReference>
<dbReference type="InterPro" id="IPR011043">
    <property type="entry name" value="Gal_Oxase/kelch_b-propeller"/>
</dbReference>
<evidence type="ECO:0000313" key="1">
    <source>
        <dbReference type="EMBL" id="GIQ86681.1"/>
    </source>
</evidence>
<dbReference type="Gene3D" id="2.120.10.80">
    <property type="entry name" value="Kelch-type beta propeller"/>
    <property type="match status" value="1"/>
</dbReference>
<dbReference type="InterPro" id="IPR015915">
    <property type="entry name" value="Kelch-typ_b-propeller"/>
</dbReference>
<gene>
    <name evidence="1" type="ORF">KIPB_008579</name>
</gene>
<keyword evidence="2" id="KW-1185">Reference proteome</keyword>